<proteinExistence type="inferred from homology"/>
<comment type="cofactor">
    <cofactor evidence="4">
        <name>Mn(2+)</name>
        <dbReference type="ChEBI" id="CHEBI:29035"/>
    </cofactor>
</comment>
<dbReference type="InterPro" id="IPR039123">
    <property type="entry name" value="PPTC7"/>
</dbReference>
<evidence type="ECO:0000313" key="7">
    <source>
        <dbReference type="Proteomes" id="UP000580250"/>
    </source>
</evidence>
<dbReference type="InterPro" id="IPR036457">
    <property type="entry name" value="PPM-type-like_dom_sf"/>
</dbReference>
<evidence type="ECO:0000313" key="6">
    <source>
        <dbReference type="EMBL" id="CAD2192710.1"/>
    </source>
</evidence>
<keyword evidence="4" id="KW-0479">Metal-binding</keyword>
<gene>
    <name evidence="6" type="ORF">MENT_LOCUS45621</name>
</gene>
<organism evidence="6 7">
    <name type="scientific">Meloidogyne enterolobii</name>
    <name type="common">Root-knot nematode worm</name>
    <name type="synonym">Meloidogyne mayaguensis</name>
    <dbReference type="NCBI Taxonomy" id="390850"/>
    <lineage>
        <taxon>Eukaryota</taxon>
        <taxon>Metazoa</taxon>
        <taxon>Ecdysozoa</taxon>
        <taxon>Nematoda</taxon>
        <taxon>Chromadorea</taxon>
        <taxon>Rhabditida</taxon>
        <taxon>Tylenchina</taxon>
        <taxon>Tylenchomorpha</taxon>
        <taxon>Tylenchoidea</taxon>
        <taxon>Meloidogynidae</taxon>
        <taxon>Meloidogyninae</taxon>
        <taxon>Meloidogyne</taxon>
    </lineage>
</organism>
<dbReference type="OrthoDB" id="60843at2759"/>
<name>A0A6V7X090_MELEN</name>
<keyword evidence="4" id="KW-0464">Manganese</keyword>
<evidence type="ECO:0000259" key="5">
    <source>
        <dbReference type="Pfam" id="PF00481"/>
    </source>
</evidence>
<evidence type="ECO:0000256" key="2">
    <source>
        <dbReference type="ARBA" id="ARBA00006702"/>
    </source>
</evidence>
<dbReference type="PANTHER" id="PTHR12320:SF1">
    <property type="entry name" value="PROTEIN PHOSPHATASE PTC7 HOMOLOG"/>
    <property type="match status" value="1"/>
</dbReference>
<dbReference type="GO" id="GO:0046872">
    <property type="term" value="F:metal ion binding"/>
    <property type="evidence" value="ECO:0007669"/>
    <property type="project" value="UniProtKB-UniRule"/>
</dbReference>
<dbReference type="EC" id="3.1.3.16" evidence="4"/>
<dbReference type="AlphaFoldDB" id="A0A6V7X090"/>
<keyword evidence="3 4" id="KW-0904">Protein phosphatase</keyword>
<evidence type="ECO:0000256" key="1">
    <source>
        <dbReference type="ARBA" id="ARBA00001946"/>
    </source>
</evidence>
<comment type="caution">
    <text evidence="6">The sequence shown here is derived from an EMBL/GenBank/DDBJ whole genome shotgun (WGS) entry which is preliminary data.</text>
</comment>
<protein>
    <recommendedName>
        <fullName evidence="4">Protein phosphatase</fullName>
        <ecNumber evidence="4">3.1.3.16</ecNumber>
    </recommendedName>
</protein>
<comment type="cofactor">
    <cofactor evidence="1 4">
        <name>Mg(2+)</name>
        <dbReference type="ChEBI" id="CHEBI:18420"/>
    </cofactor>
</comment>
<comment type="catalytic activity">
    <reaction evidence="4">
        <text>O-phospho-L-seryl-[protein] + H2O = L-seryl-[protein] + phosphate</text>
        <dbReference type="Rhea" id="RHEA:20629"/>
        <dbReference type="Rhea" id="RHEA-COMP:9863"/>
        <dbReference type="Rhea" id="RHEA-COMP:11604"/>
        <dbReference type="ChEBI" id="CHEBI:15377"/>
        <dbReference type="ChEBI" id="CHEBI:29999"/>
        <dbReference type="ChEBI" id="CHEBI:43474"/>
        <dbReference type="ChEBI" id="CHEBI:83421"/>
        <dbReference type="EC" id="3.1.3.16"/>
    </reaction>
</comment>
<dbReference type="PANTHER" id="PTHR12320">
    <property type="entry name" value="PROTEIN PHOSPHATASE 2C"/>
    <property type="match status" value="1"/>
</dbReference>
<keyword evidence="4" id="KW-0460">Magnesium</keyword>
<reference evidence="6 7" key="1">
    <citation type="submission" date="2020-08" db="EMBL/GenBank/DDBJ databases">
        <authorList>
            <person name="Koutsovoulos G."/>
            <person name="Danchin GJ E."/>
        </authorList>
    </citation>
    <scope>NUCLEOTIDE SEQUENCE [LARGE SCALE GENOMIC DNA]</scope>
</reference>
<dbReference type="Gene3D" id="3.60.40.10">
    <property type="entry name" value="PPM-type phosphatase domain"/>
    <property type="match status" value="1"/>
</dbReference>
<evidence type="ECO:0000256" key="3">
    <source>
        <dbReference type="ARBA" id="ARBA00022912"/>
    </source>
</evidence>
<dbReference type="SUPFAM" id="SSF81606">
    <property type="entry name" value="PP2C-like"/>
    <property type="match status" value="1"/>
</dbReference>
<dbReference type="InterPro" id="IPR001932">
    <property type="entry name" value="PPM-type_phosphatase-like_dom"/>
</dbReference>
<accession>A0A6V7X090</accession>
<keyword evidence="4" id="KW-0378">Hydrolase</keyword>
<comment type="similarity">
    <text evidence="2 4">Belongs to the PP2C family.</text>
</comment>
<dbReference type="EMBL" id="CAJEWN010000971">
    <property type="protein sequence ID" value="CAD2192710.1"/>
    <property type="molecule type" value="Genomic_DNA"/>
</dbReference>
<evidence type="ECO:0000256" key="4">
    <source>
        <dbReference type="RuleBase" id="RU366020"/>
    </source>
</evidence>
<dbReference type="Proteomes" id="UP000580250">
    <property type="component" value="Unassembled WGS sequence"/>
</dbReference>
<dbReference type="GO" id="GO:0004722">
    <property type="term" value="F:protein serine/threonine phosphatase activity"/>
    <property type="evidence" value="ECO:0007669"/>
    <property type="project" value="UniProtKB-EC"/>
</dbReference>
<sequence>MSNVAGIVKSGDFECTRPDLIIECAYNKLKMLNNQRPIGSSTACVLTITKKRLYSANLGDSGYLICRGGKVIFRSPEQTHYLMLHINLQYFQNKCSTKRNHFYWTNQNVQN</sequence>
<comment type="catalytic activity">
    <reaction evidence="4">
        <text>O-phospho-L-threonyl-[protein] + H2O = L-threonyl-[protein] + phosphate</text>
        <dbReference type="Rhea" id="RHEA:47004"/>
        <dbReference type="Rhea" id="RHEA-COMP:11060"/>
        <dbReference type="Rhea" id="RHEA-COMP:11605"/>
        <dbReference type="ChEBI" id="CHEBI:15377"/>
        <dbReference type="ChEBI" id="CHEBI:30013"/>
        <dbReference type="ChEBI" id="CHEBI:43474"/>
        <dbReference type="ChEBI" id="CHEBI:61977"/>
        <dbReference type="EC" id="3.1.3.16"/>
    </reaction>
</comment>
<dbReference type="GO" id="GO:0005739">
    <property type="term" value="C:mitochondrion"/>
    <property type="evidence" value="ECO:0007669"/>
    <property type="project" value="TreeGrafter"/>
</dbReference>
<dbReference type="Pfam" id="PF00481">
    <property type="entry name" value="PP2C"/>
    <property type="match status" value="1"/>
</dbReference>
<feature type="domain" description="PPM-type phosphatase" evidence="5">
    <location>
        <begin position="35"/>
        <end position="72"/>
    </location>
</feature>